<evidence type="ECO:0000313" key="2">
    <source>
        <dbReference type="Proteomes" id="UP000319949"/>
    </source>
</evidence>
<name>A0A560DKB8_9BRAD</name>
<evidence type="ECO:0000313" key="1">
    <source>
        <dbReference type="EMBL" id="TWA97548.1"/>
    </source>
</evidence>
<dbReference type="EMBL" id="VITK01000006">
    <property type="protein sequence ID" value="TWA97548.1"/>
    <property type="molecule type" value="Genomic_DNA"/>
</dbReference>
<gene>
    <name evidence="1" type="ORF">FBZ96_106607</name>
</gene>
<accession>A0A560DKB8</accession>
<proteinExistence type="predicted"/>
<dbReference type="AlphaFoldDB" id="A0A560DKB8"/>
<comment type="caution">
    <text evidence="1">The sequence shown here is derived from an EMBL/GenBank/DDBJ whole genome shotgun (WGS) entry which is preliminary data.</text>
</comment>
<dbReference type="Proteomes" id="UP000319949">
    <property type="component" value="Unassembled WGS sequence"/>
</dbReference>
<reference evidence="1 2" key="1">
    <citation type="submission" date="2019-06" db="EMBL/GenBank/DDBJ databases">
        <title>Genomic Encyclopedia of Type Strains, Phase IV (KMG-V): Genome sequencing to study the core and pangenomes of soil and plant-associated prokaryotes.</title>
        <authorList>
            <person name="Whitman W."/>
        </authorList>
    </citation>
    <scope>NUCLEOTIDE SEQUENCE [LARGE SCALE GENOMIC DNA]</scope>
    <source>
        <strain evidence="1 2">BR 510</strain>
    </source>
</reference>
<organism evidence="1 2">
    <name type="scientific">Bradyrhizobium stylosanthis</name>
    <dbReference type="NCBI Taxonomy" id="1803665"/>
    <lineage>
        <taxon>Bacteria</taxon>
        <taxon>Pseudomonadati</taxon>
        <taxon>Pseudomonadota</taxon>
        <taxon>Alphaproteobacteria</taxon>
        <taxon>Hyphomicrobiales</taxon>
        <taxon>Nitrobacteraceae</taxon>
        <taxon>Bradyrhizobium</taxon>
    </lineage>
</organism>
<protein>
    <submittedName>
        <fullName evidence="1">Uncharacterized protein</fullName>
    </submittedName>
</protein>
<sequence length="43" mass="5137">MQNPILYSQSEKFIRDFQRDHENAIQLEGVDVLDVDYIETPLR</sequence>
<keyword evidence="2" id="KW-1185">Reference proteome</keyword>